<feature type="compositionally biased region" description="Basic and acidic residues" evidence="1">
    <location>
        <begin position="1145"/>
        <end position="1154"/>
    </location>
</feature>
<feature type="compositionally biased region" description="Low complexity" evidence="1">
    <location>
        <begin position="1271"/>
        <end position="1289"/>
    </location>
</feature>
<feature type="compositionally biased region" description="Basic and acidic residues" evidence="1">
    <location>
        <begin position="1387"/>
        <end position="1409"/>
    </location>
</feature>
<feature type="compositionally biased region" description="Low complexity" evidence="1">
    <location>
        <begin position="1319"/>
        <end position="1328"/>
    </location>
</feature>
<sequence length="1409" mass="151167">MEPPRAAPLQIPSEDDVPLFDPSGLSASLSVDDWHNSFDLNSVAAARLGIGSPPSHDGSASLSAAASIANLTRSDSRNNTNSDTVATSNPQPQGSTSRSASNHVEDGKQTLQTPQDHARRGRRRRSSAAQNDVQPPSAGVNSAALPQKDTSVGSKVRMWWERSAAGTPETDENDSSVVEKPPSSMALPSLRTDVNPIASSSAADTSFTSPTSITQDTSSPTVRSPAADFLSAFSSLNSVVQPSTSYDNRSLSYSPPRSGHRSLGSSLMRDDTRNGSAAAPGFASWRGLGSAAAQLYDAKLTTPPNPPPRSYDEGARVGPSGRYLLGKTIGFGGFSTVREGWDLEAQGPADPTAPMIDGLRKGRKVAVKIVYHDQNQDRQAPDQSKAQEHQQKHSQELHIWKSLPTHQHLLPLLHHECVSLDGPHADQNRSGGTTAELLVMPYCDQGNLLDFVRTQGGIHSIILPNPNGEQPFSAEDRRSGSGSWVAPSPARSSTQLSRSSSLKTSMDDPTWRYSGPRTGSGFMMTRNAGSHALGRVASVSAASQLRTIPAGQEASSVASSPVSAAGSVSSGSRLIRRTNSHLTRSQGIPIDAARETMRQLASALSALHNKSHVLHGDLKLENVLGQDQTSWKKRQRMSMLESDGGEARSRQNSGGLADSIDSLAASSISSRQTLDVTDAVMPCWRVADFGLAQVLEPNYAKAGIPGPPALIRALKQEVDAADTHGGNGQKKGQRTSRGGSLAYTAPEYLRAQGTPGSSSPRVAESPGEDGELPPESPYAADMWALGCILYALLSGKLPFSDSFEPRLQMKIAKAQWELPSRLRRRAERLTTSSTSTLTSQHSMSNRNGSMDRAGSVEPLGVADRFAFSQRRSASGAPRGTGSLGVMDLSASLPSLLPRERQATEPAPTALPKRMIAVHSDQVVGSAPGRADHLESFEINEVAKARADVEEDPESDEDADIDPAWDGLSWDRAAARQVLRGLLEPDPRRRWTIDKLCSCAWIRQEGIEPASSPSPLPHTSLLGNVSAVRSNHSTSITTTTGQSEAKGVSLEREAWVVPNASTNGANQSSSSVSDASQPNFDQTNVEEHFQRMERGRRSSSLARTRPMQLALDSPASASPAQSPAISIDEDDSAKRRSRSTSRISLRYRDSSRNRSTDVSGSSTPNRDRDRDPSWMSHHLASSLNSQTHQWVHAAAKDRCDSPADSERRGRLPRSRMADLDENTTWNGEGDTSSDSRAGSHAASSLHRTNPIAIRGRSHSRSRSRHSRESGSPERFAQRSISRSRSNYSLSHEAGGGASSLLYGRSVEVQPIMAPIMADHTQAQRSSTARSRSRAPDALAQILGRQRSRSRSRVGNSLDLSRTDGTSNRSTPSLSAANSHSKVFGAAAEDDKVSTDSDRDQEARGRARDRR</sequence>
<evidence type="ECO:0000256" key="1">
    <source>
        <dbReference type="SAM" id="MobiDB-lite"/>
    </source>
</evidence>
<dbReference type="EMBL" id="OOIN01000033">
    <property type="protein sequence ID" value="SPO30409.1"/>
    <property type="molecule type" value="Genomic_DNA"/>
</dbReference>
<proteinExistence type="predicted"/>
<feature type="compositionally biased region" description="Low complexity" evidence="1">
    <location>
        <begin position="1108"/>
        <end position="1125"/>
    </location>
</feature>
<accession>A0A5C3EME2</accession>
<evidence type="ECO:0000313" key="4">
    <source>
        <dbReference type="Proteomes" id="UP000324022"/>
    </source>
</evidence>
<reference evidence="3 4" key="1">
    <citation type="submission" date="2018-03" db="EMBL/GenBank/DDBJ databases">
        <authorList>
            <person name="Guldener U."/>
        </authorList>
    </citation>
    <scope>NUCLEOTIDE SEQUENCE [LARGE SCALE GENOMIC DNA]</scope>
    <source>
        <strain evidence="3 4">NBRC100155</strain>
    </source>
</reference>
<dbReference type="PROSITE" id="PS50011">
    <property type="entry name" value="PROTEIN_KINASE_DOM"/>
    <property type="match status" value="1"/>
</dbReference>
<keyword evidence="3" id="KW-0418">Kinase</keyword>
<feature type="compositionally biased region" description="Polar residues" evidence="1">
    <location>
        <begin position="1178"/>
        <end position="1188"/>
    </location>
</feature>
<protein>
    <submittedName>
        <fullName evidence="3">Related to NNK1 - protein kinase</fullName>
    </submittedName>
</protein>
<dbReference type="Proteomes" id="UP000324022">
    <property type="component" value="Unassembled WGS sequence"/>
</dbReference>
<feature type="compositionally biased region" description="Low complexity" evidence="1">
    <location>
        <begin position="491"/>
        <end position="504"/>
    </location>
</feature>
<feature type="region of interest" description="Disordered" evidence="1">
    <location>
        <begin position="944"/>
        <end position="963"/>
    </location>
</feature>
<dbReference type="InterPro" id="IPR011009">
    <property type="entry name" value="Kinase-like_dom_sf"/>
</dbReference>
<dbReference type="PANTHER" id="PTHR24348:SF68">
    <property type="entry name" value="SERINE_THREONINE-PROTEIN KINASE ATG1C"/>
    <property type="match status" value="1"/>
</dbReference>
<dbReference type="PANTHER" id="PTHR24348">
    <property type="entry name" value="SERINE/THREONINE-PROTEIN KINASE UNC-51-RELATED"/>
    <property type="match status" value="1"/>
</dbReference>
<feature type="region of interest" description="Disordered" evidence="1">
    <location>
        <begin position="721"/>
        <end position="740"/>
    </location>
</feature>
<feature type="compositionally biased region" description="Basic and acidic residues" evidence="1">
    <location>
        <begin position="1193"/>
        <end position="1208"/>
    </location>
</feature>
<feature type="region of interest" description="Disordered" evidence="1">
    <location>
        <begin position="628"/>
        <end position="656"/>
    </location>
</feature>
<feature type="region of interest" description="Disordered" evidence="1">
    <location>
        <begin position="375"/>
        <end position="395"/>
    </location>
</feature>
<evidence type="ECO:0000259" key="2">
    <source>
        <dbReference type="PROSITE" id="PS50011"/>
    </source>
</evidence>
<feature type="region of interest" description="Disordered" evidence="1">
    <location>
        <begin position="828"/>
        <end position="851"/>
    </location>
</feature>
<feature type="domain" description="Protein kinase" evidence="2">
    <location>
        <begin position="323"/>
        <end position="1001"/>
    </location>
</feature>
<feature type="region of interest" description="Disordered" evidence="1">
    <location>
        <begin position="1059"/>
        <end position="1079"/>
    </location>
</feature>
<organism evidence="3 4">
    <name type="scientific">Ustilago trichophora</name>
    <dbReference type="NCBI Taxonomy" id="86804"/>
    <lineage>
        <taxon>Eukaryota</taxon>
        <taxon>Fungi</taxon>
        <taxon>Dikarya</taxon>
        <taxon>Basidiomycota</taxon>
        <taxon>Ustilaginomycotina</taxon>
        <taxon>Ustilaginomycetes</taxon>
        <taxon>Ustilaginales</taxon>
        <taxon>Ustilaginaceae</taxon>
        <taxon>Ustilago</taxon>
    </lineage>
</organism>
<dbReference type="SMART" id="SM00220">
    <property type="entry name" value="S_TKc"/>
    <property type="match status" value="1"/>
</dbReference>
<feature type="compositionally biased region" description="Polar residues" evidence="1">
    <location>
        <begin position="213"/>
        <end position="222"/>
    </location>
</feature>
<dbReference type="GO" id="GO:0004674">
    <property type="term" value="F:protein serine/threonine kinase activity"/>
    <property type="evidence" value="ECO:0007669"/>
    <property type="project" value="InterPro"/>
</dbReference>
<dbReference type="Gene3D" id="1.10.510.10">
    <property type="entry name" value="Transferase(Phosphotransferase) domain 1"/>
    <property type="match status" value="2"/>
</dbReference>
<feature type="compositionally biased region" description="Polar residues" evidence="1">
    <location>
        <begin position="72"/>
        <end position="102"/>
    </location>
</feature>
<feature type="compositionally biased region" description="Polar residues" evidence="1">
    <location>
        <begin position="1352"/>
        <end position="1379"/>
    </location>
</feature>
<feature type="region of interest" description="Disordered" evidence="1">
    <location>
        <begin position="462"/>
        <end position="518"/>
    </location>
</feature>
<gene>
    <name evidence="3" type="ORF">UTRI_06339</name>
</gene>
<feature type="compositionally biased region" description="Low complexity" evidence="1">
    <location>
        <begin position="198"/>
        <end position="212"/>
    </location>
</feature>
<feature type="region of interest" description="Disordered" evidence="1">
    <location>
        <begin position="72"/>
        <end position="224"/>
    </location>
</feature>
<feature type="region of interest" description="Disordered" evidence="1">
    <location>
        <begin position="749"/>
        <end position="775"/>
    </location>
</feature>
<dbReference type="InterPro" id="IPR000719">
    <property type="entry name" value="Prot_kinase_dom"/>
</dbReference>
<feature type="region of interest" description="Disordered" evidence="1">
    <location>
        <begin position="1"/>
        <end position="31"/>
    </location>
</feature>
<dbReference type="GO" id="GO:0005524">
    <property type="term" value="F:ATP binding"/>
    <property type="evidence" value="ECO:0007669"/>
    <property type="project" value="InterPro"/>
</dbReference>
<feature type="compositionally biased region" description="Acidic residues" evidence="1">
    <location>
        <begin position="948"/>
        <end position="962"/>
    </location>
</feature>
<feature type="region of interest" description="Disordered" evidence="1">
    <location>
        <begin position="1108"/>
        <end position="1295"/>
    </location>
</feature>
<evidence type="ECO:0000313" key="3">
    <source>
        <dbReference type="EMBL" id="SPO30409.1"/>
    </source>
</evidence>
<feature type="compositionally biased region" description="Polar residues" evidence="1">
    <location>
        <begin position="1221"/>
        <end position="1246"/>
    </location>
</feature>
<feature type="region of interest" description="Disordered" evidence="1">
    <location>
        <begin position="243"/>
        <end position="278"/>
    </location>
</feature>
<keyword evidence="4" id="KW-1185">Reference proteome</keyword>
<dbReference type="OrthoDB" id="4062651at2759"/>
<dbReference type="GO" id="GO:0010506">
    <property type="term" value="P:regulation of autophagy"/>
    <property type="evidence" value="ECO:0007669"/>
    <property type="project" value="InterPro"/>
</dbReference>
<feature type="compositionally biased region" description="Polar residues" evidence="1">
    <location>
        <begin position="243"/>
        <end position="255"/>
    </location>
</feature>
<dbReference type="SUPFAM" id="SSF56112">
    <property type="entry name" value="Protein kinase-like (PK-like)"/>
    <property type="match status" value="1"/>
</dbReference>
<dbReference type="InterPro" id="IPR045269">
    <property type="entry name" value="Atg1-like"/>
</dbReference>
<feature type="region of interest" description="Disordered" evidence="1">
    <location>
        <begin position="1318"/>
        <end position="1409"/>
    </location>
</feature>
<dbReference type="GO" id="GO:0005737">
    <property type="term" value="C:cytoplasm"/>
    <property type="evidence" value="ECO:0007669"/>
    <property type="project" value="TreeGrafter"/>
</dbReference>
<name>A0A5C3EME2_9BASI</name>
<feature type="compositionally biased region" description="Low complexity" evidence="1">
    <location>
        <begin position="1059"/>
        <end position="1075"/>
    </location>
</feature>
<feature type="compositionally biased region" description="Low complexity" evidence="1">
    <location>
        <begin position="829"/>
        <end position="839"/>
    </location>
</feature>
<keyword evidence="3" id="KW-0808">Transferase</keyword>
<feature type="compositionally biased region" description="Basic residues" evidence="1">
    <location>
        <begin position="1254"/>
        <end position="1264"/>
    </location>
</feature>